<proteinExistence type="inferred from homology"/>
<keyword evidence="5" id="KW-1185">Reference proteome</keyword>
<keyword evidence="2" id="KW-0812">Transmembrane</keyword>
<dbReference type="Pfam" id="PF01478">
    <property type="entry name" value="Peptidase_A24"/>
    <property type="match status" value="1"/>
</dbReference>
<keyword evidence="2" id="KW-1133">Transmembrane helix</keyword>
<dbReference type="PANTHER" id="PTHR30487">
    <property type="entry name" value="TYPE 4 PREPILIN-LIKE PROTEINS LEADER PEPTIDE-PROCESSING ENZYME"/>
    <property type="match status" value="1"/>
</dbReference>
<organism evidence="4 5">
    <name type="scientific">Ruminiclostridium sufflavum DSM 19573</name>
    <dbReference type="NCBI Taxonomy" id="1121337"/>
    <lineage>
        <taxon>Bacteria</taxon>
        <taxon>Bacillati</taxon>
        <taxon>Bacillota</taxon>
        <taxon>Clostridia</taxon>
        <taxon>Eubacteriales</taxon>
        <taxon>Oscillospiraceae</taxon>
        <taxon>Ruminiclostridium</taxon>
    </lineage>
</organism>
<dbReference type="PANTHER" id="PTHR30487:SF0">
    <property type="entry name" value="PREPILIN LEADER PEPTIDASE_N-METHYLTRANSFERASE-RELATED"/>
    <property type="match status" value="1"/>
</dbReference>
<dbReference type="EMBL" id="QKMR01000006">
    <property type="protein sequence ID" value="PYG88523.1"/>
    <property type="molecule type" value="Genomic_DNA"/>
</dbReference>
<dbReference type="GO" id="GO:0006465">
    <property type="term" value="P:signal peptide processing"/>
    <property type="evidence" value="ECO:0007669"/>
    <property type="project" value="TreeGrafter"/>
</dbReference>
<accession>A0A318XLM1</accession>
<evidence type="ECO:0000313" key="4">
    <source>
        <dbReference type="EMBL" id="PYG88523.1"/>
    </source>
</evidence>
<dbReference type="AlphaFoldDB" id="A0A318XLM1"/>
<feature type="transmembrane region" description="Helical" evidence="2">
    <location>
        <begin position="79"/>
        <end position="105"/>
    </location>
</feature>
<comment type="similarity">
    <text evidence="1">Belongs to the peptidase A24 family.</text>
</comment>
<dbReference type="RefSeq" id="WP_165835515.1">
    <property type="nucleotide sequence ID" value="NZ_QKMR01000006.1"/>
</dbReference>
<sequence>MIIYSMLLCLLALSVFNDIKESRIRNIYVLFAVSGGLLANVYYYGFGGLKSSLLGIAVPMVLLGILFYAGLMGAGDIKLFSAIGALLGEEFILCAMAYSFIFAGIQALISLTKKEIKKYEDKPDKYIKTLCSFYANIRLFCFNPVLYFKSSEEKHSIKLSPAIAAGALFNLMLCTYIT</sequence>
<name>A0A318XLM1_9FIRM</name>
<evidence type="ECO:0000256" key="2">
    <source>
        <dbReference type="SAM" id="Phobius"/>
    </source>
</evidence>
<dbReference type="InterPro" id="IPR000045">
    <property type="entry name" value="Prepilin_IV_endopep_pep"/>
</dbReference>
<reference evidence="4 5" key="1">
    <citation type="submission" date="2018-06" db="EMBL/GenBank/DDBJ databases">
        <title>Genomic Encyclopedia of Type Strains, Phase I: the one thousand microbial genomes (KMG-I) project.</title>
        <authorList>
            <person name="Kyrpides N."/>
        </authorList>
    </citation>
    <scope>NUCLEOTIDE SEQUENCE [LARGE SCALE GENOMIC DNA]</scope>
    <source>
        <strain evidence="4 5">DSM 19573</strain>
    </source>
</reference>
<dbReference type="Proteomes" id="UP000248132">
    <property type="component" value="Unassembled WGS sequence"/>
</dbReference>
<feature type="transmembrane region" description="Helical" evidence="2">
    <location>
        <begin position="27"/>
        <end position="46"/>
    </location>
</feature>
<keyword evidence="2" id="KW-0472">Membrane</keyword>
<comment type="caution">
    <text evidence="4">The sequence shown here is derived from an EMBL/GenBank/DDBJ whole genome shotgun (WGS) entry which is preliminary data.</text>
</comment>
<evidence type="ECO:0000313" key="5">
    <source>
        <dbReference type="Proteomes" id="UP000248132"/>
    </source>
</evidence>
<dbReference type="Gene3D" id="1.20.120.1220">
    <property type="match status" value="1"/>
</dbReference>
<gene>
    <name evidence="4" type="ORF">LY28_01372</name>
</gene>
<dbReference type="GO" id="GO:0005886">
    <property type="term" value="C:plasma membrane"/>
    <property type="evidence" value="ECO:0007669"/>
    <property type="project" value="TreeGrafter"/>
</dbReference>
<evidence type="ECO:0000256" key="1">
    <source>
        <dbReference type="ARBA" id="ARBA00005801"/>
    </source>
</evidence>
<dbReference type="InterPro" id="IPR050882">
    <property type="entry name" value="Prepilin_peptidase/N-MTase"/>
</dbReference>
<protein>
    <submittedName>
        <fullName evidence="4">Prepilin peptidase CpaA</fullName>
    </submittedName>
</protein>
<feature type="transmembrane region" description="Helical" evidence="2">
    <location>
        <begin position="53"/>
        <end position="73"/>
    </location>
</feature>
<evidence type="ECO:0000259" key="3">
    <source>
        <dbReference type="Pfam" id="PF01478"/>
    </source>
</evidence>
<feature type="domain" description="Prepilin type IV endopeptidase peptidase" evidence="3">
    <location>
        <begin position="7"/>
        <end position="106"/>
    </location>
</feature>
<dbReference type="GO" id="GO:0004190">
    <property type="term" value="F:aspartic-type endopeptidase activity"/>
    <property type="evidence" value="ECO:0007669"/>
    <property type="project" value="InterPro"/>
</dbReference>